<dbReference type="AlphaFoldDB" id="A0A066YHE3"/>
<evidence type="ECO:0000313" key="2">
    <source>
        <dbReference type="Proteomes" id="UP000027178"/>
    </source>
</evidence>
<evidence type="ECO:0000313" key="1">
    <source>
        <dbReference type="EMBL" id="KDN80557.1"/>
    </source>
</evidence>
<name>A0A066YHE3_9ACTN</name>
<accession>A0A066YHE3</accession>
<gene>
    <name evidence="1" type="ORF">KCH_77040</name>
</gene>
<organism evidence="1 2">
    <name type="scientific">Kitasatospora cheerisanensis KCTC 2395</name>
    <dbReference type="NCBI Taxonomy" id="1348663"/>
    <lineage>
        <taxon>Bacteria</taxon>
        <taxon>Bacillati</taxon>
        <taxon>Actinomycetota</taxon>
        <taxon>Actinomycetes</taxon>
        <taxon>Kitasatosporales</taxon>
        <taxon>Streptomycetaceae</taxon>
        <taxon>Kitasatospora</taxon>
    </lineage>
</organism>
<dbReference type="HOGENOM" id="CLU_2666249_0_0_11"/>
<reference evidence="1 2" key="1">
    <citation type="submission" date="2014-05" db="EMBL/GenBank/DDBJ databases">
        <title>Draft Genome Sequence of Kitasatospora cheerisanensis KCTC 2395.</title>
        <authorList>
            <person name="Nam D.H."/>
        </authorList>
    </citation>
    <scope>NUCLEOTIDE SEQUENCE [LARGE SCALE GENOMIC DNA]</scope>
    <source>
        <strain evidence="1 2">KCTC 2395</strain>
    </source>
</reference>
<comment type="caution">
    <text evidence="1">The sequence shown here is derived from an EMBL/GenBank/DDBJ whole genome shotgun (WGS) entry which is preliminary data.</text>
</comment>
<dbReference type="Proteomes" id="UP000027178">
    <property type="component" value="Unassembled WGS sequence"/>
</dbReference>
<protein>
    <submittedName>
        <fullName evidence="1">Uncharacterized protein</fullName>
    </submittedName>
</protein>
<proteinExistence type="predicted"/>
<dbReference type="EMBL" id="JNBY01000172">
    <property type="protein sequence ID" value="KDN80557.1"/>
    <property type="molecule type" value="Genomic_DNA"/>
</dbReference>
<sequence length="75" mass="8575">MDQALADPKWLRERLAEAESGRASRIREWGRAALERARIDLCWAVTATGTEATDLEERVQRALVGKLLWNRQTPN</sequence>
<dbReference type="PATRIC" id="fig|1348663.4.peg.7435"/>
<keyword evidence="2" id="KW-1185">Reference proteome</keyword>